<dbReference type="AlphaFoldDB" id="A0A844H766"/>
<evidence type="ECO:0000256" key="4">
    <source>
        <dbReference type="ARBA" id="ARBA00022475"/>
    </source>
</evidence>
<dbReference type="PANTHER" id="PTHR43297:SF2">
    <property type="entry name" value="DIPEPTIDE TRANSPORT ATP-BINDING PROTEIN DPPD"/>
    <property type="match status" value="1"/>
</dbReference>
<dbReference type="FunFam" id="3.40.50.300:FF:000016">
    <property type="entry name" value="Oligopeptide ABC transporter ATP-binding component"/>
    <property type="match status" value="1"/>
</dbReference>
<dbReference type="GO" id="GO:0005886">
    <property type="term" value="C:plasma membrane"/>
    <property type="evidence" value="ECO:0007669"/>
    <property type="project" value="UniProtKB-SubCell"/>
</dbReference>
<feature type="domain" description="ABC transporter" evidence="8">
    <location>
        <begin position="9"/>
        <end position="258"/>
    </location>
</feature>
<evidence type="ECO:0000256" key="1">
    <source>
        <dbReference type="ARBA" id="ARBA00004417"/>
    </source>
</evidence>
<evidence type="ECO:0000313" key="9">
    <source>
        <dbReference type="EMBL" id="MTH34168.1"/>
    </source>
</evidence>
<dbReference type="GO" id="GO:0055085">
    <property type="term" value="P:transmembrane transport"/>
    <property type="evidence" value="ECO:0007669"/>
    <property type="project" value="UniProtKB-ARBA"/>
</dbReference>
<evidence type="ECO:0000256" key="7">
    <source>
        <dbReference type="ARBA" id="ARBA00023136"/>
    </source>
</evidence>
<dbReference type="GO" id="GO:0015833">
    <property type="term" value="P:peptide transport"/>
    <property type="evidence" value="ECO:0007669"/>
    <property type="project" value="InterPro"/>
</dbReference>
<dbReference type="PROSITE" id="PS00211">
    <property type="entry name" value="ABC_TRANSPORTER_1"/>
    <property type="match status" value="2"/>
</dbReference>
<proteinExistence type="inferred from homology"/>
<keyword evidence="6 9" id="KW-0067">ATP-binding</keyword>
<evidence type="ECO:0000256" key="2">
    <source>
        <dbReference type="ARBA" id="ARBA00005417"/>
    </source>
</evidence>
<sequence>MSDGNLVSVRDLRVTFQTRAGEVQGLRGVGFDIAPGECLCVTGESGAGKSVSALALMRLVEFGGGRIRGGSLVFDGRDLARADPEAMRRIRGNRIGMVFQEPVAALNPVLSIGRQLCEGLIAHRGLSRAAAQAQALELLQQMRLPEPERQLRQYPHELSGGMCQRVVIAMAMACRPQLLICDEPTSALDVTTQAGILTLIDRLKQETGMAVLFISHDMAVVAQMADRILVLRRGLPVEEGPAARILAAPRHAYTRALLAAMPRLGAQADGPAPGPTGPPLLQVRGLVTRFALRRGLFRRSTGPQVHAVEDLSLDLARGETLALVGESGCGKTTAARSILRLIEPCAGSIRLDGREIMALDAGALREARRDMQMIFQDPQSSLDPRMSLARQVAEPLANYGIGTAAQRRDRVAALFDRVGLSRALMDRLPHELSGGQRQRVAIARALALEPRLIVADEPVSALDATVRAQVLDLLAGLQRDLGIALLFISHDMALVERISHRVAVMHQGRIVETGSRAQLFAAPAHSQTRRLLAAVPPLARGWRPPDDSGAPVGVIHPPGHAPAPVRWREVAPGHQVLDGPA</sequence>
<feature type="domain" description="ABC transporter" evidence="8">
    <location>
        <begin position="281"/>
        <end position="532"/>
    </location>
</feature>
<dbReference type="NCBIfam" id="NF008453">
    <property type="entry name" value="PRK11308.1"/>
    <property type="match status" value="2"/>
</dbReference>
<dbReference type="InterPro" id="IPR003439">
    <property type="entry name" value="ABC_transporter-like_ATP-bd"/>
</dbReference>
<dbReference type="SUPFAM" id="SSF52540">
    <property type="entry name" value="P-loop containing nucleoside triphosphate hydrolases"/>
    <property type="match status" value="2"/>
</dbReference>
<dbReference type="InterPro" id="IPR013563">
    <property type="entry name" value="Oligopep_ABC_C"/>
</dbReference>
<evidence type="ECO:0000259" key="8">
    <source>
        <dbReference type="PROSITE" id="PS50893"/>
    </source>
</evidence>
<dbReference type="CDD" id="cd03257">
    <property type="entry name" value="ABC_NikE_OppD_transporters"/>
    <property type="match status" value="2"/>
</dbReference>
<dbReference type="PROSITE" id="PS50893">
    <property type="entry name" value="ABC_TRANSPORTER_2"/>
    <property type="match status" value="2"/>
</dbReference>
<dbReference type="GO" id="GO:0005524">
    <property type="term" value="F:ATP binding"/>
    <property type="evidence" value="ECO:0007669"/>
    <property type="project" value="UniProtKB-KW"/>
</dbReference>
<dbReference type="InterPro" id="IPR017871">
    <property type="entry name" value="ABC_transporter-like_CS"/>
</dbReference>
<dbReference type="RefSeq" id="WP_155063727.1">
    <property type="nucleotide sequence ID" value="NZ_WMIF01000006.1"/>
</dbReference>
<dbReference type="OrthoDB" id="9802264at2"/>
<comment type="similarity">
    <text evidence="2">Belongs to the ABC transporter superfamily.</text>
</comment>
<evidence type="ECO:0000313" key="10">
    <source>
        <dbReference type="Proteomes" id="UP000442533"/>
    </source>
</evidence>
<dbReference type="Proteomes" id="UP000442533">
    <property type="component" value="Unassembled WGS sequence"/>
</dbReference>
<evidence type="ECO:0000256" key="6">
    <source>
        <dbReference type="ARBA" id="ARBA00022840"/>
    </source>
</evidence>
<keyword evidence="3" id="KW-0813">Transport</keyword>
<evidence type="ECO:0000256" key="3">
    <source>
        <dbReference type="ARBA" id="ARBA00022448"/>
    </source>
</evidence>
<dbReference type="SMART" id="SM00382">
    <property type="entry name" value="AAA"/>
    <property type="match status" value="2"/>
</dbReference>
<comment type="subcellular location">
    <subcellularLocation>
        <location evidence="1">Cell inner membrane</location>
        <topology evidence="1">Peripheral membrane protein</topology>
    </subcellularLocation>
</comment>
<dbReference type="InterPro" id="IPR050388">
    <property type="entry name" value="ABC_Ni/Peptide_Import"/>
</dbReference>
<dbReference type="PANTHER" id="PTHR43297">
    <property type="entry name" value="OLIGOPEPTIDE TRANSPORT ATP-BINDING PROTEIN APPD"/>
    <property type="match status" value="1"/>
</dbReference>
<dbReference type="Gene3D" id="3.40.50.300">
    <property type="entry name" value="P-loop containing nucleotide triphosphate hydrolases"/>
    <property type="match status" value="2"/>
</dbReference>
<dbReference type="Pfam" id="PF08352">
    <property type="entry name" value="oligo_HPY"/>
    <property type="match status" value="2"/>
</dbReference>
<evidence type="ECO:0000256" key="5">
    <source>
        <dbReference type="ARBA" id="ARBA00022741"/>
    </source>
</evidence>
<dbReference type="EMBL" id="WMIF01000006">
    <property type="protein sequence ID" value="MTH34168.1"/>
    <property type="molecule type" value="Genomic_DNA"/>
</dbReference>
<keyword evidence="10" id="KW-1185">Reference proteome</keyword>
<dbReference type="Pfam" id="PF00005">
    <property type="entry name" value="ABC_tran"/>
    <property type="match status" value="2"/>
</dbReference>
<protein>
    <submittedName>
        <fullName evidence="9">Dipeptide ABC transporter ATP-binding protein</fullName>
    </submittedName>
</protein>
<organism evidence="9 10">
    <name type="scientific">Paracoccus limosus</name>
    <dbReference type="NCBI Taxonomy" id="913252"/>
    <lineage>
        <taxon>Bacteria</taxon>
        <taxon>Pseudomonadati</taxon>
        <taxon>Pseudomonadota</taxon>
        <taxon>Alphaproteobacteria</taxon>
        <taxon>Rhodobacterales</taxon>
        <taxon>Paracoccaceae</taxon>
        <taxon>Paracoccus</taxon>
    </lineage>
</organism>
<keyword evidence="5" id="KW-0547">Nucleotide-binding</keyword>
<dbReference type="InterPro" id="IPR027417">
    <property type="entry name" value="P-loop_NTPase"/>
</dbReference>
<name>A0A844H766_9RHOB</name>
<dbReference type="NCBIfam" id="NF007739">
    <property type="entry name" value="PRK10419.1"/>
    <property type="match status" value="2"/>
</dbReference>
<accession>A0A844H766</accession>
<keyword evidence="7" id="KW-0472">Membrane</keyword>
<comment type="caution">
    <text evidence="9">The sequence shown here is derived from an EMBL/GenBank/DDBJ whole genome shotgun (WGS) entry which is preliminary data.</text>
</comment>
<gene>
    <name evidence="9" type="ORF">GL279_06080</name>
</gene>
<keyword evidence="4" id="KW-1003">Cell membrane</keyword>
<reference evidence="9 10" key="1">
    <citation type="submission" date="2019-11" db="EMBL/GenBank/DDBJ databases">
        <authorList>
            <person name="Dong K."/>
        </authorList>
    </citation>
    <scope>NUCLEOTIDE SEQUENCE [LARGE SCALE GENOMIC DNA]</scope>
    <source>
        <strain evidence="9 10">JCM 17370</strain>
    </source>
</reference>
<dbReference type="GO" id="GO:0016887">
    <property type="term" value="F:ATP hydrolysis activity"/>
    <property type="evidence" value="ECO:0007669"/>
    <property type="project" value="InterPro"/>
</dbReference>
<dbReference type="InterPro" id="IPR003593">
    <property type="entry name" value="AAA+_ATPase"/>
</dbReference>